<keyword evidence="2" id="KW-0119">Carbohydrate metabolism</keyword>
<evidence type="ECO:0000259" key="3">
    <source>
        <dbReference type="Pfam" id="PF03065"/>
    </source>
</evidence>
<dbReference type="PANTHER" id="PTHR36306:SF1">
    <property type="entry name" value="ALPHA-AMYLASE-RELATED"/>
    <property type="match status" value="1"/>
</dbReference>
<dbReference type="EMBL" id="BAAADD010000013">
    <property type="protein sequence ID" value="GAA0587691.1"/>
    <property type="molecule type" value="Genomic_DNA"/>
</dbReference>
<gene>
    <name evidence="4" type="ORF">GCM10008942_40900</name>
</gene>
<evidence type="ECO:0000256" key="1">
    <source>
        <dbReference type="ARBA" id="ARBA00006821"/>
    </source>
</evidence>
<proteinExistence type="inferred from homology"/>
<dbReference type="CDD" id="cd10794">
    <property type="entry name" value="GH57N_PfGalA_like"/>
    <property type="match status" value="1"/>
</dbReference>
<comment type="caution">
    <text evidence="4">The sequence shown here is derived from an EMBL/GenBank/DDBJ whole genome shotgun (WGS) entry which is preliminary data.</text>
</comment>
<dbReference type="Pfam" id="PF03065">
    <property type="entry name" value="Glyco_hydro_57"/>
    <property type="match status" value="1"/>
</dbReference>
<dbReference type="Gene3D" id="3.20.110.20">
    <property type="match status" value="1"/>
</dbReference>
<keyword evidence="5" id="KW-1185">Reference proteome</keyword>
<evidence type="ECO:0000313" key="4">
    <source>
        <dbReference type="EMBL" id="GAA0587691.1"/>
    </source>
</evidence>
<evidence type="ECO:0000256" key="2">
    <source>
        <dbReference type="ARBA" id="ARBA00023277"/>
    </source>
</evidence>
<organism evidence="4 5">
    <name type="scientific">Rhizomicrobium electricum</name>
    <dbReference type="NCBI Taxonomy" id="480070"/>
    <lineage>
        <taxon>Bacteria</taxon>
        <taxon>Pseudomonadati</taxon>
        <taxon>Pseudomonadota</taxon>
        <taxon>Alphaproteobacteria</taxon>
        <taxon>Micropepsales</taxon>
        <taxon>Micropepsaceae</taxon>
        <taxon>Rhizomicrobium</taxon>
    </lineage>
</organism>
<dbReference type="GO" id="GO:0016787">
    <property type="term" value="F:hydrolase activity"/>
    <property type="evidence" value="ECO:0007669"/>
    <property type="project" value="UniProtKB-KW"/>
</dbReference>
<evidence type="ECO:0000313" key="5">
    <source>
        <dbReference type="Proteomes" id="UP001499951"/>
    </source>
</evidence>
<accession>A0ABP3QEV9</accession>
<dbReference type="PANTHER" id="PTHR36306">
    <property type="entry name" value="ALPHA-AMYLASE-RELATED-RELATED"/>
    <property type="match status" value="1"/>
</dbReference>
<dbReference type="InterPro" id="IPR052046">
    <property type="entry name" value="GH57_Enzymes"/>
</dbReference>
<keyword evidence="4" id="KW-0378">Hydrolase</keyword>
<dbReference type="SUPFAM" id="SSF88713">
    <property type="entry name" value="Glycoside hydrolase/deacetylase"/>
    <property type="match status" value="1"/>
</dbReference>
<protein>
    <submittedName>
        <fullName evidence="4">Glycoside hydrolase</fullName>
    </submittedName>
</protein>
<sequence>MTAPYAASAFAAEAGTLNLFAFFHLNLAYSSIEEEQRGEVIEKCYKPLLRLAERFGPIGVEASGFTLEEIALRSPEWIADLKRLIATGKVEFIGCGYSQMIGPLVPWRVTEANLKIGNEIYRALLDVSPRMALVNEQAYSGGLVGLYLDAGYDALIMDWDNPGSTHDWPAETGYAAQRALGADDRSIALLWSNTVAFQKLQRYAHGDIPLEDYLAYVRRQRGATERSLCLYASDAEIFDFRPGRYKTEEKIGAISEWKKLEDAFSALAQEPGCSVVRPCDVLDRSGGVPLRLETPAVPIPVKKQRKYALSRWAVTGRDDLFINAACQRIYETLATGNAETWAWKELCWLWASDFRTHITAKRWAGLERRLKAALQRFPHPDVPPPPAPQGSGIAERHIDIATSAVAARLDRRRGLALSDVRFNGNKALIGMLPHGTFDDIALQADWYTGNAVFEAPGEHKVTDLEWAESHVWHEGRDTLAFARIVTPKGPIEKTMRFHGRAPQIDFDLAFHWNDWGRGSLRLGHITFLPDAFDWDALSLTTHNGGKDCETFALGGETIDHGAPVSFLVSASHGLGMTEGWAEIGDAQHRIRVTVDRATAPLLGLLTLRRLKGGMFCQFALSALELDDTRKPSPLQAAPRRFRFSVNGSFPSGSC</sequence>
<dbReference type="InterPro" id="IPR011330">
    <property type="entry name" value="Glyco_hydro/deAcase_b/a-brl"/>
</dbReference>
<comment type="similarity">
    <text evidence="1">Belongs to the glycosyl hydrolase 57 family.</text>
</comment>
<dbReference type="InterPro" id="IPR004300">
    <property type="entry name" value="Glyco_hydro_57_N"/>
</dbReference>
<dbReference type="RefSeq" id="WP_166937480.1">
    <property type="nucleotide sequence ID" value="NZ_BAAADD010000013.1"/>
</dbReference>
<name>A0ABP3QEV9_9PROT</name>
<reference evidence="5" key="1">
    <citation type="journal article" date="2019" name="Int. J. Syst. Evol. Microbiol.">
        <title>The Global Catalogue of Microorganisms (GCM) 10K type strain sequencing project: providing services to taxonomists for standard genome sequencing and annotation.</title>
        <authorList>
            <consortium name="The Broad Institute Genomics Platform"/>
            <consortium name="The Broad Institute Genome Sequencing Center for Infectious Disease"/>
            <person name="Wu L."/>
            <person name="Ma J."/>
        </authorList>
    </citation>
    <scope>NUCLEOTIDE SEQUENCE [LARGE SCALE GENOMIC DNA]</scope>
    <source>
        <strain evidence="5">JCM 15089</strain>
    </source>
</reference>
<dbReference type="Proteomes" id="UP001499951">
    <property type="component" value="Unassembled WGS sequence"/>
</dbReference>
<feature type="domain" description="Glycoside hydrolase family 57 N-terminal" evidence="3">
    <location>
        <begin position="39"/>
        <end position="247"/>
    </location>
</feature>